<accession>A0A0H5R8F1</accession>
<dbReference type="EMBL" id="HACM01009545">
    <property type="protein sequence ID" value="CRZ09987.1"/>
    <property type="molecule type" value="Transcribed_RNA"/>
</dbReference>
<dbReference type="AlphaFoldDB" id="A0A0H5R8F1"/>
<evidence type="ECO:0000313" key="1">
    <source>
        <dbReference type="EMBL" id="CRZ09987.1"/>
    </source>
</evidence>
<proteinExistence type="predicted"/>
<name>A0A0H5R8F1_9EUKA</name>
<sequence length="101" mass="11743">DKYGSHYVYVFELVMKFHSLLTSFLHDYIADDALTDRIDSTPLPPGTHRIELAHRRRIAHAVAIAYGSGHSPVWRLVCVSWRYRAVHGRPACRVNNEWGRW</sequence>
<organism evidence="1">
    <name type="scientific">Spongospora subterranea</name>
    <dbReference type="NCBI Taxonomy" id="70186"/>
    <lineage>
        <taxon>Eukaryota</taxon>
        <taxon>Sar</taxon>
        <taxon>Rhizaria</taxon>
        <taxon>Endomyxa</taxon>
        <taxon>Phytomyxea</taxon>
        <taxon>Plasmodiophorida</taxon>
        <taxon>Plasmodiophoridae</taxon>
        <taxon>Spongospora</taxon>
    </lineage>
</organism>
<feature type="non-terminal residue" evidence="1">
    <location>
        <position position="1"/>
    </location>
</feature>
<reference evidence="1" key="1">
    <citation type="submission" date="2015-04" db="EMBL/GenBank/DDBJ databases">
        <title>The genome sequence of the plant pathogenic Rhizarian Plasmodiophora brassicae reveals insights in its biotrophic life cycle and the origin of chitin synthesis.</title>
        <authorList>
            <person name="Schwelm A."/>
            <person name="Fogelqvist J."/>
            <person name="Knaust A."/>
            <person name="Julke S."/>
            <person name="Lilja T."/>
            <person name="Dhandapani V."/>
            <person name="Bonilla-Rosso G."/>
            <person name="Karlsson M."/>
            <person name="Shevchenko A."/>
            <person name="Choi S.R."/>
            <person name="Kim H.G."/>
            <person name="Park J.Y."/>
            <person name="Lim Y.P."/>
            <person name="Ludwig-Muller J."/>
            <person name="Dixelius C."/>
        </authorList>
    </citation>
    <scope>NUCLEOTIDE SEQUENCE</scope>
    <source>
        <tissue evidence="1">Potato root galls</tissue>
    </source>
</reference>
<protein>
    <submittedName>
        <fullName evidence="1">Uncharacterized protein</fullName>
    </submittedName>
</protein>